<proteinExistence type="predicted"/>
<dbReference type="Proteomes" id="UP001165960">
    <property type="component" value="Unassembled WGS sequence"/>
</dbReference>
<name>A0ACC2RGI1_9FUNG</name>
<reference evidence="1" key="1">
    <citation type="submission" date="2022-04" db="EMBL/GenBank/DDBJ databases">
        <title>Genome of the entomopathogenic fungus Entomophthora muscae.</title>
        <authorList>
            <person name="Elya C."/>
            <person name="Lovett B.R."/>
            <person name="Lee E."/>
            <person name="Macias A.M."/>
            <person name="Hajek A.E."/>
            <person name="De Bivort B.L."/>
            <person name="Kasson M.T."/>
            <person name="De Fine Licht H.H."/>
            <person name="Stajich J.E."/>
        </authorList>
    </citation>
    <scope>NUCLEOTIDE SEQUENCE</scope>
    <source>
        <strain evidence="1">Berkeley</strain>
    </source>
</reference>
<sequence>MTGICIFTLLTMEATDFFLPLTKKHTLLGDTGAEVCPKITTAINKGILKEDNKWFAYRRNYFQLSCKISLLYRSGPGSSKLLIDGTDQVTEFRLAISAVYENGDDACLVQYTPLRFKGPKLIPGPSRLPLTRGSVVVVYERLQFQYATSNNSSRIKQKKPCLLTIQLLANSTDGRSRCVAETRSCPLIVRGRSPCHFTSRKLRSEDPSPVMFSPFRPTGQPPSWLTPDQPR</sequence>
<evidence type="ECO:0000313" key="2">
    <source>
        <dbReference type="Proteomes" id="UP001165960"/>
    </source>
</evidence>
<organism evidence="1 2">
    <name type="scientific">Entomophthora muscae</name>
    <dbReference type="NCBI Taxonomy" id="34485"/>
    <lineage>
        <taxon>Eukaryota</taxon>
        <taxon>Fungi</taxon>
        <taxon>Fungi incertae sedis</taxon>
        <taxon>Zoopagomycota</taxon>
        <taxon>Entomophthoromycotina</taxon>
        <taxon>Entomophthoromycetes</taxon>
        <taxon>Entomophthorales</taxon>
        <taxon>Entomophthoraceae</taxon>
        <taxon>Entomophthora</taxon>
    </lineage>
</organism>
<keyword evidence="2" id="KW-1185">Reference proteome</keyword>
<dbReference type="EMBL" id="QTSX02007265">
    <property type="protein sequence ID" value="KAJ9049186.1"/>
    <property type="molecule type" value="Genomic_DNA"/>
</dbReference>
<protein>
    <submittedName>
        <fullName evidence="1">Uncharacterized protein</fullName>
    </submittedName>
</protein>
<accession>A0ACC2RGI1</accession>
<evidence type="ECO:0000313" key="1">
    <source>
        <dbReference type="EMBL" id="KAJ9049186.1"/>
    </source>
</evidence>
<gene>
    <name evidence="1" type="ORF">DSO57_1027305</name>
</gene>
<comment type="caution">
    <text evidence="1">The sequence shown here is derived from an EMBL/GenBank/DDBJ whole genome shotgun (WGS) entry which is preliminary data.</text>
</comment>